<proteinExistence type="predicted"/>
<reference evidence="1" key="1">
    <citation type="submission" date="2024-03" db="EMBL/GenBank/DDBJ databases">
        <title>Complete genome sequence of Sulfurisphaera javensis strain KD-1.</title>
        <authorList>
            <person name="Sakai H."/>
            <person name="Nur N."/>
            <person name="Suwanto A."/>
            <person name="Kurosawa N."/>
        </authorList>
    </citation>
    <scope>NUCLEOTIDE SEQUENCE</scope>
    <source>
        <strain evidence="1">KD-1</strain>
    </source>
</reference>
<protein>
    <recommendedName>
        <fullName evidence="2">CRISPR-associated protein Cas5</fullName>
    </recommendedName>
</protein>
<dbReference type="RefSeq" id="WP_369610199.1">
    <property type="nucleotide sequence ID" value="NZ_AP031322.1"/>
</dbReference>
<dbReference type="AlphaFoldDB" id="A0AAT9GVF6"/>
<organism evidence="1">
    <name type="scientific">Sulfurisphaera javensis</name>
    <dbReference type="NCBI Taxonomy" id="2049879"/>
    <lineage>
        <taxon>Archaea</taxon>
        <taxon>Thermoproteota</taxon>
        <taxon>Thermoprotei</taxon>
        <taxon>Sulfolobales</taxon>
        <taxon>Sulfolobaceae</taxon>
        <taxon>Sulfurisphaera</taxon>
    </lineage>
</organism>
<accession>A0AAT9GVF6</accession>
<dbReference type="EMBL" id="AP031322">
    <property type="protein sequence ID" value="BFH74716.1"/>
    <property type="molecule type" value="Genomic_DNA"/>
</dbReference>
<name>A0AAT9GVF6_9CREN</name>
<sequence length="251" mass="29047">MNLYSATLRVYGWYDKEIIPSTTIAGSIAYGIFLNKTKLEGNVMFSNFELVNKFKITNSRIKNNRVINETEPFIIKRYAEKGLNYSIYKGYIIADDTVDIAELNKYLLFLGNNFTFSYIDDVAKIEPKTINNLCVYNILTNYDGVMSLLREAKEVRIEIQRFANMNYMTPPSQVYYFDMNDKKFKPYEVSKLHLNDKLYLVSFSPSKLSLGSYYDQVGVKDFPEDDVISFYLKSGTGVVAPCLDLEREKFT</sequence>
<dbReference type="KEGG" id="sjv:SJAV_26600"/>
<evidence type="ECO:0008006" key="2">
    <source>
        <dbReference type="Google" id="ProtNLM"/>
    </source>
</evidence>
<gene>
    <name evidence="1" type="ORF">SJAV_26600</name>
</gene>
<evidence type="ECO:0000313" key="1">
    <source>
        <dbReference type="EMBL" id="BFH74716.1"/>
    </source>
</evidence>
<dbReference type="GeneID" id="92355614"/>